<reference evidence="8" key="1">
    <citation type="journal article" date="2014" name="Int. J. Syst. Evol. Microbiol.">
        <title>Complete genome sequence of Corynebacterium casei LMG S-19264T (=DSM 44701T), isolated from a smear-ripened cheese.</title>
        <authorList>
            <consortium name="US DOE Joint Genome Institute (JGI-PGF)"/>
            <person name="Walter F."/>
            <person name="Albersmeier A."/>
            <person name="Kalinowski J."/>
            <person name="Ruckert C."/>
        </authorList>
    </citation>
    <scope>NUCLEOTIDE SEQUENCE</scope>
    <source>
        <strain evidence="8">CGMCC 1.15454</strain>
    </source>
</reference>
<accession>A0A9W5U1L4</accession>
<reference evidence="8" key="2">
    <citation type="submission" date="2020-09" db="EMBL/GenBank/DDBJ databases">
        <authorList>
            <person name="Sun Q."/>
            <person name="Zhou Y."/>
        </authorList>
    </citation>
    <scope>NUCLEOTIDE SEQUENCE</scope>
    <source>
        <strain evidence="8">CGMCC 1.15454</strain>
    </source>
</reference>
<protein>
    <recommendedName>
        <fullName evidence="7">PTS EIIA type-1 domain-containing protein</fullName>
    </recommendedName>
</protein>
<dbReference type="GO" id="GO:0009401">
    <property type="term" value="P:phosphoenolpyruvate-dependent sugar phosphotransferase system"/>
    <property type="evidence" value="ECO:0007669"/>
    <property type="project" value="UniProtKB-KW"/>
</dbReference>
<dbReference type="SUPFAM" id="SSF51261">
    <property type="entry name" value="Duplicated hybrid motif"/>
    <property type="match status" value="1"/>
</dbReference>
<gene>
    <name evidence="8" type="ORF">GCM10011409_42640</name>
</gene>
<dbReference type="InterPro" id="IPR001127">
    <property type="entry name" value="PTS_EIIA_1_perm"/>
</dbReference>
<dbReference type="EMBL" id="BMJD01000062">
    <property type="protein sequence ID" value="GGB60789.1"/>
    <property type="molecule type" value="Genomic_DNA"/>
</dbReference>
<dbReference type="PROSITE" id="PS51093">
    <property type="entry name" value="PTS_EIIA_TYPE_1"/>
    <property type="match status" value="1"/>
</dbReference>
<sequence length="72" mass="7919">MFKKFFKNQNSDNSITILAPIDGEMIQLEEVPDPVFSEKMMGEGVACKPANGKVVSPVQGKIIQVFPTKHAI</sequence>
<evidence type="ECO:0000256" key="5">
    <source>
        <dbReference type="ARBA" id="ARBA00022683"/>
    </source>
</evidence>
<dbReference type="InterPro" id="IPR050890">
    <property type="entry name" value="PTS_EIIA_component"/>
</dbReference>
<evidence type="ECO:0000256" key="1">
    <source>
        <dbReference type="ARBA" id="ARBA00004496"/>
    </source>
</evidence>
<feature type="domain" description="PTS EIIA type-1" evidence="7">
    <location>
        <begin position="33"/>
        <end position="72"/>
    </location>
</feature>
<dbReference type="GO" id="GO:0005737">
    <property type="term" value="C:cytoplasm"/>
    <property type="evidence" value="ECO:0007669"/>
    <property type="project" value="UniProtKB-SubCell"/>
</dbReference>
<dbReference type="GO" id="GO:0016301">
    <property type="term" value="F:kinase activity"/>
    <property type="evidence" value="ECO:0007669"/>
    <property type="project" value="UniProtKB-KW"/>
</dbReference>
<dbReference type="Proteomes" id="UP000621492">
    <property type="component" value="Unassembled WGS sequence"/>
</dbReference>
<evidence type="ECO:0000313" key="9">
    <source>
        <dbReference type="Proteomes" id="UP000621492"/>
    </source>
</evidence>
<comment type="subcellular location">
    <subcellularLocation>
        <location evidence="1">Cytoplasm</location>
    </subcellularLocation>
</comment>
<dbReference type="PANTHER" id="PTHR45008:SF1">
    <property type="entry name" value="PTS SYSTEM GLUCOSE-SPECIFIC EIIA COMPONENT"/>
    <property type="match status" value="1"/>
</dbReference>
<keyword evidence="3" id="KW-0762">Sugar transport</keyword>
<evidence type="ECO:0000256" key="3">
    <source>
        <dbReference type="ARBA" id="ARBA00022597"/>
    </source>
</evidence>
<evidence type="ECO:0000256" key="6">
    <source>
        <dbReference type="ARBA" id="ARBA00022777"/>
    </source>
</evidence>
<name>A0A9W5U1L4_9BACI</name>
<dbReference type="PANTHER" id="PTHR45008">
    <property type="entry name" value="PTS SYSTEM GLUCOSE-SPECIFIC EIIA COMPONENT"/>
    <property type="match status" value="1"/>
</dbReference>
<keyword evidence="9" id="KW-1185">Reference proteome</keyword>
<proteinExistence type="predicted"/>
<dbReference type="InterPro" id="IPR011055">
    <property type="entry name" value="Dup_hybrid_motif"/>
</dbReference>
<organism evidence="8 9">
    <name type="scientific">Lentibacillus populi</name>
    <dbReference type="NCBI Taxonomy" id="1827502"/>
    <lineage>
        <taxon>Bacteria</taxon>
        <taxon>Bacillati</taxon>
        <taxon>Bacillota</taxon>
        <taxon>Bacilli</taxon>
        <taxon>Bacillales</taxon>
        <taxon>Bacillaceae</taxon>
        <taxon>Lentibacillus</taxon>
    </lineage>
</organism>
<evidence type="ECO:0000256" key="2">
    <source>
        <dbReference type="ARBA" id="ARBA00022448"/>
    </source>
</evidence>
<evidence type="ECO:0000256" key="4">
    <source>
        <dbReference type="ARBA" id="ARBA00022679"/>
    </source>
</evidence>
<keyword evidence="4" id="KW-0808">Transferase</keyword>
<evidence type="ECO:0000259" key="7">
    <source>
        <dbReference type="PROSITE" id="PS51093"/>
    </source>
</evidence>
<keyword evidence="6" id="KW-0418">Kinase</keyword>
<dbReference type="Pfam" id="PF00358">
    <property type="entry name" value="PTS_EIIA_1"/>
    <property type="match status" value="1"/>
</dbReference>
<comment type="caution">
    <text evidence="8">The sequence shown here is derived from an EMBL/GenBank/DDBJ whole genome shotgun (WGS) entry which is preliminary data.</text>
</comment>
<evidence type="ECO:0000313" key="8">
    <source>
        <dbReference type="EMBL" id="GGB60789.1"/>
    </source>
</evidence>
<keyword evidence="5" id="KW-0598">Phosphotransferase system</keyword>
<dbReference type="AlphaFoldDB" id="A0A9W5U1L4"/>
<dbReference type="Gene3D" id="2.70.70.10">
    <property type="entry name" value="Glucose Permease (Domain IIA)"/>
    <property type="match status" value="1"/>
</dbReference>
<keyword evidence="2" id="KW-0813">Transport</keyword>